<accession>D5C189</accession>
<evidence type="ECO:0000313" key="2">
    <source>
        <dbReference type="EMBL" id="ADE16441.1"/>
    </source>
</evidence>
<proteinExistence type="predicted"/>
<feature type="transmembrane region" description="Helical" evidence="1">
    <location>
        <begin position="12"/>
        <end position="32"/>
    </location>
</feature>
<dbReference type="HOGENOM" id="CLU_3366076_0_0_6"/>
<dbReference type="EMBL" id="CP001798">
    <property type="protein sequence ID" value="ADE16441.1"/>
    <property type="molecule type" value="Genomic_DNA"/>
</dbReference>
<dbReference type="KEGG" id="nhl:Nhal_3412"/>
<protein>
    <submittedName>
        <fullName evidence="2">Uncharacterized protein</fullName>
    </submittedName>
</protein>
<evidence type="ECO:0000313" key="3">
    <source>
        <dbReference type="Proteomes" id="UP000001844"/>
    </source>
</evidence>
<dbReference type="AlphaFoldDB" id="D5C189"/>
<dbReference type="Proteomes" id="UP000001844">
    <property type="component" value="Chromosome"/>
</dbReference>
<gene>
    <name evidence="2" type="ordered locus">Nhal_3412</name>
</gene>
<keyword evidence="3" id="KW-1185">Reference proteome</keyword>
<keyword evidence="1" id="KW-1133">Transmembrane helix</keyword>
<keyword evidence="1" id="KW-0812">Transmembrane</keyword>
<name>D5C189_NITHN</name>
<sequence>MEQSKERKTNSSLLNFVLIVFYVVLALNLIGLGSS</sequence>
<reference evidence="3" key="1">
    <citation type="submission" date="2010-04" db="EMBL/GenBank/DDBJ databases">
        <title>Complete genome sequence of Nitrosococcus halophilus Nc4, a salt-adapted, aerobic obligate ammonia-oxidizing sulfur purple bacterium.</title>
        <authorList>
            <consortium name="US DOE Joint Genome Institute"/>
            <person name="Campbell M.A."/>
            <person name="Malfatti S.A."/>
            <person name="Chain P.S.G."/>
            <person name="Heidelberg J.F."/>
            <person name="Ward B.B."/>
            <person name="Klotz M.G."/>
        </authorList>
    </citation>
    <scope>NUCLEOTIDE SEQUENCE [LARGE SCALE GENOMIC DNA]</scope>
    <source>
        <strain evidence="3">Nc4</strain>
    </source>
</reference>
<evidence type="ECO:0000256" key="1">
    <source>
        <dbReference type="SAM" id="Phobius"/>
    </source>
</evidence>
<keyword evidence="1" id="KW-0472">Membrane</keyword>
<dbReference type="STRING" id="472759.Nhal_3412"/>
<organism evidence="2 3">
    <name type="scientific">Nitrosococcus halophilus (strain Nc4)</name>
    <dbReference type="NCBI Taxonomy" id="472759"/>
    <lineage>
        <taxon>Bacteria</taxon>
        <taxon>Pseudomonadati</taxon>
        <taxon>Pseudomonadota</taxon>
        <taxon>Gammaproteobacteria</taxon>
        <taxon>Chromatiales</taxon>
        <taxon>Chromatiaceae</taxon>
        <taxon>Nitrosococcus</taxon>
    </lineage>
</organism>